<dbReference type="PANTHER" id="PTHR30250">
    <property type="entry name" value="PST FAMILY PREDICTED COLANIC ACID TRANSPORTER"/>
    <property type="match status" value="1"/>
</dbReference>
<reference evidence="7 8" key="1">
    <citation type="submission" date="2021-01" db="EMBL/GenBank/DDBJ databases">
        <title>Whole genome shotgun sequence of Asanoa siamensis NBRC 107932.</title>
        <authorList>
            <person name="Komaki H."/>
            <person name="Tamura T."/>
        </authorList>
    </citation>
    <scope>NUCLEOTIDE SEQUENCE [LARGE SCALE GENOMIC DNA]</scope>
    <source>
        <strain evidence="7 8">NBRC 107932</strain>
    </source>
</reference>
<dbReference type="InterPro" id="IPR050833">
    <property type="entry name" value="Poly_Biosynth_Transport"/>
</dbReference>
<evidence type="ECO:0000256" key="4">
    <source>
        <dbReference type="ARBA" id="ARBA00022989"/>
    </source>
</evidence>
<dbReference type="RefSeq" id="WP_239127021.1">
    <property type="nucleotide sequence ID" value="NZ_BONE01000042.1"/>
</dbReference>
<comment type="caution">
    <text evidence="7">The sequence shown here is derived from an EMBL/GenBank/DDBJ whole genome shotgun (WGS) entry which is preliminary data.</text>
</comment>
<feature type="transmembrane region" description="Helical" evidence="6">
    <location>
        <begin position="284"/>
        <end position="306"/>
    </location>
</feature>
<evidence type="ECO:0000256" key="1">
    <source>
        <dbReference type="ARBA" id="ARBA00004651"/>
    </source>
</evidence>
<feature type="transmembrane region" description="Helical" evidence="6">
    <location>
        <begin position="318"/>
        <end position="338"/>
    </location>
</feature>
<keyword evidence="2" id="KW-1003">Cell membrane</keyword>
<feature type="transmembrane region" description="Helical" evidence="6">
    <location>
        <begin position="151"/>
        <end position="174"/>
    </location>
</feature>
<keyword evidence="8" id="KW-1185">Reference proteome</keyword>
<accession>A0ABQ4CVM2</accession>
<feature type="transmembrane region" description="Helical" evidence="6">
    <location>
        <begin position="350"/>
        <end position="368"/>
    </location>
</feature>
<keyword evidence="3 6" id="KW-0812">Transmembrane</keyword>
<organism evidence="7 8">
    <name type="scientific">Asanoa siamensis</name>
    <dbReference type="NCBI Taxonomy" id="926357"/>
    <lineage>
        <taxon>Bacteria</taxon>
        <taxon>Bacillati</taxon>
        <taxon>Actinomycetota</taxon>
        <taxon>Actinomycetes</taxon>
        <taxon>Micromonosporales</taxon>
        <taxon>Micromonosporaceae</taxon>
        <taxon>Asanoa</taxon>
    </lineage>
</organism>
<dbReference type="Proteomes" id="UP000604117">
    <property type="component" value="Unassembled WGS sequence"/>
</dbReference>
<evidence type="ECO:0000256" key="2">
    <source>
        <dbReference type="ARBA" id="ARBA00022475"/>
    </source>
</evidence>
<sequence length="397" mass="40326">MSALTDKPAAPAPTRARRIATAGAAVAIAGALTNALGYLVPVIGARQLSSADLSALATVLGLTAIASVPGLGLQIAIAVHRARNGAASTTRISLLTAAISAGALLVLTPALIPVLDLPVQYPLLAALATVPTVYAGRWLGEMQGDQRFLRLAAGMAVLAFGRYGGLVAGLVLGAGLTTSLVAGALVAWVVPPILVFLCRSRKPLVADPIRGREVLTACSATLAMLVASYADLLLARYLLTPELSGEYSVGTVLTKGALWAPQVVTVLALPRLAQGSKRALRKALLLVAASGAFLVAASAVAGSFAFRLAGGPDYTHLGGYAAVFAATGAVYALVFVLINDRVASGAKWAAAPVWVACVALVVVAEFVAPHTLTGVMWSALGAAILAFALGFVGRNRK</sequence>
<feature type="transmembrane region" description="Helical" evidence="6">
    <location>
        <begin position="180"/>
        <end position="198"/>
    </location>
</feature>
<feature type="transmembrane region" description="Helical" evidence="6">
    <location>
        <begin position="92"/>
        <end position="115"/>
    </location>
</feature>
<evidence type="ECO:0000256" key="5">
    <source>
        <dbReference type="ARBA" id="ARBA00023136"/>
    </source>
</evidence>
<feature type="transmembrane region" description="Helical" evidence="6">
    <location>
        <begin position="374"/>
        <end position="392"/>
    </location>
</feature>
<evidence type="ECO:0008006" key="9">
    <source>
        <dbReference type="Google" id="ProtNLM"/>
    </source>
</evidence>
<gene>
    <name evidence="7" type="ORF">Asi02nite_48610</name>
</gene>
<comment type="subcellular location">
    <subcellularLocation>
        <location evidence="1">Cell membrane</location>
        <topology evidence="1">Multi-pass membrane protein</topology>
    </subcellularLocation>
</comment>
<evidence type="ECO:0000256" key="6">
    <source>
        <dbReference type="SAM" id="Phobius"/>
    </source>
</evidence>
<evidence type="ECO:0000256" key="3">
    <source>
        <dbReference type="ARBA" id="ARBA00022692"/>
    </source>
</evidence>
<protein>
    <recommendedName>
        <fullName evidence="9">O-antigen/teichoic acid export membrane protein</fullName>
    </recommendedName>
</protein>
<dbReference type="EMBL" id="BONE01000042">
    <property type="protein sequence ID" value="GIF75343.1"/>
    <property type="molecule type" value="Genomic_DNA"/>
</dbReference>
<evidence type="ECO:0000313" key="8">
    <source>
        <dbReference type="Proteomes" id="UP000604117"/>
    </source>
</evidence>
<feature type="transmembrane region" description="Helical" evidence="6">
    <location>
        <begin position="55"/>
        <end position="80"/>
    </location>
</feature>
<name>A0ABQ4CVM2_9ACTN</name>
<feature type="transmembrane region" description="Helical" evidence="6">
    <location>
        <begin position="121"/>
        <end position="139"/>
    </location>
</feature>
<keyword evidence="5 6" id="KW-0472">Membrane</keyword>
<evidence type="ECO:0000313" key="7">
    <source>
        <dbReference type="EMBL" id="GIF75343.1"/>
    </source>
</evidence>
<feature type="transmembrane region" description="Helical" evidence="6">
    <location>
        <begin position="21"/>
        <end position="43"/>
    </location>
</feature>
<proteinExistence type="predicted"/>
<keyword evidence="4 6" id="KW-1133">Transmembrane helix</keyword>
<dbReference type="PANTHER" id="PTHR30250:SF11">
    <property type="entry name" value="O-ANTIGEN TRANSPORTER-RELATED"/>
    <property type="match status" value="1"/>
</dbReference>